<keyword evidence="4 7" id="KW-0812">Transmembrane</keyword>
<feature type="transmembrane region" description="Helical" evidence="7">
    <location>
        <begin position="27"/>
        <end position="45"/>
    </location>
</feature>
<evidence type="ECO:0000256" key="4">
    <source>
        <dbReference type="ARBA" id="ARBA00022692"/>
    </source>
</evidence>
<evidence type="ECO:0000256" key="1">
    <source>
        <dbReference type="ARBA" id="ARBA00004651"/>
    </source>
</evidence>
<name>A0ABX7BEI9_9PROT</name>
<feature type="transmembrane region" description="Helical" evidence="7">
    <location>
        <begin position="269"/>
        <end position="294"/>
    </location>
</feature>
<dbReference type="EMBL" id="CP067421">
    <property type="protein sequence ID" value="QQP92829.1"/>
    <property type="molecule type" value="Genomic_DNA"/>
</dbReference>
<gene>
    <name evidence="10" type="ORF">IGS68_30780</name>
</gene>
<dbReference type="InterPro" id="IPR050622">
    <property type="entry name" value="CPA3_antiporter_subunitB"/>
</dbReference>
<evidence type="ECO:0000313" key="10">
    <source>
        <dbReference type="EMBL" id="QQP92829.1"/>
    </source>
</evidence>
<keyword evidence="3" id="KW-1003">Cell membrane</keyword>
<feature type="transmembrane region" description="Helical" evidence="7">
    <location>
        <begin position="239"/>
        <end position="263"/>
    </location>
</feature>
<keyword evidence="6 7" id="KW-0472">Membrane</keyword>
<comment type="subcellular location">
    <subcellularLocation>
        <location evidence="1">Cell membrane</location>
        <topology evidence="1">Multi-pass membrane protein</topology>
    </subcellularLocation>
</comment>
<organism evidence="10 11">
    <name type="scientific">Skermanella cutis</name>
    <dbReference type="NCBI Taxonomy" id="2775420"/>
    <lineage>
        <taxon>Bacteria</taxon>
        <taxon>Pseudomonadati</taxon>
        <taxon>Pseudomonadota</taxon>
        <taxon>Alphaproteobacteria</taxon>
        <taxon>Rhodospirillales</taxon>
        <taxon>Azospirillaceae</taxon>
        <taxon>Skermanella</taxon>
    </lineage>
</organism>
<comment type="similarity">
    <text evidence="2">Belongs to the CPA3 antiporters (TC 2.A.63) subunit B family.</text>
</comment>
<geneLocation type="plasmid" evidence="10 11">
    <name>pTT6-1</name>
</geneLocation>
<keyword evidence="10" id="KW-0614">Plasmid</keyword>
<proteinExistence type="inferred from homology"/>
<evidence type="ECO:0000256" key="5">
    <source>
        <dbReference type="ARBA" id="ARBA00022989"/>
    </source>
</evidence>
<dbReference type="PANTHER" id="PTHR33932:SF4">
    <property type="entry name" value="NA(+)_H(+) ANTIPORTER SUBUNIT B"/>
    <property type="match status" value="1"/>
</dbReference>
<accession>A0ABX7BEI9</accession>
<feature type="transmembrane region" description="Helical" evidence="7">
    <location>
        <begin position="140"/>
        <end position="157"/>
    </location>
</feature>
<protein>
    <submittedName>
        <fullName evidence="10">DUF4040 domain-containing protein</fullName>
    </submittedName>
</protein>
<feature type="transmembrane region" description="Helical" evidence="7">
    <location>
        <begin position="82"/>
        <end position="102"/>
    </location>
</feature>
<evidence type="ECO:0000256" key="3">
    <source>
        <dbReference type="ARBA" id="ARBA00022475"/>
    </source>
</evidence>
<dbReference type="Pfam" id="PF04039">
    <property type="entry name" value="MnhB"/>
    <property type="match status" value="1"/>
</dbReference>
<feature type="domain" description="Na+/H+ antiporter MnhB subunit-related protein" evidence="8">
    <location>
        <begin position="178"/>
        <end position="294"/>
    </location>
</feature>
<dbReference type="InterPro" id="IPR025383">
    <property type="entry name" value="MrpA_C/MbhD"/>
</dbReference>
<evidence type="ECO:0000313" key="11">
    <source>
        <dbReference type="Proteomes" id="UP000595197"/>
    </source>
</evidence>
<keyword evidence="11" id="KW-1185">Reference proteome</keyword>
<keyword evidence="5 7" id="KW-1133">Transmembrane helix</keyword>
<reference evidence="10" key="1">
    <citation type="submission" date="2021-02" db="EMBL/GenBank/DDBJ databases">
        <title>Skermanella TT6 skin isolate.</title>
        <authorList>
            <person name="Lee K."/>
            <person name="Ganzorig M."/>
        </authorList>
    </citation>
    <scope>NUCLEOTIDE SEQUENCE</scope>
    <source>
        <strain evidence="10">TT6</strain>
    </source>
</reference>
<dbReference type="Proteomes" id="UP000595197">
    <property type="component" value="Plasmid pTT6-1"/>
</dbReference>
<evidence type="ECO:0000256" key="6">
    <source>
        <dbReference type="ARBA" id="ARBA00023136"/>
    </source>
</evidence>
<dbReference type="PANTHER" id="PTHR33932">
    <property type="entry name" value="NA(+)/H(+) ANTIPORTER SUBUNIT B"/>
    <property type="match status" value="1"/>
</dbReference>
<feature type="transmembrane region" description="Helical" evidence="7">
    <location>
        <begin position="178"/>
        <end position="201"/>
    </location>
</feature>
<evidence type="ECO:0000259" key="9">
    <source>
        <dbReference type="Pfam" id="PF13244"/>
    </source>
</evidence>
<evidence type="ECO:0000256" key="2">
    <source>
        <dbReference type="ARBA" id="ARBA00009425"/>
    </source>
</evidence>
<dbReference type="InterPro" id="IPR007182">
    <property type="entry name" value="MnhB"/>
</dbReference>
<dbReference type="Pfam" id="PF13244">
    <property type="entry name" value="MbhD"/>
    <property type="match status" value="1"/>
</dbReference>
<feature type="transmembrane region" description="Helical" evidence="7">
    <location>
        <begin position="207"/>
        <end position="227"/>
    </location>
</feature>
<evidence type="ECO:0000259" key="8">
    <source>
        <dbReference type="Pfam" id="PF04039"/>
    </source>
</evidence>
<feature type="domain" description="MrpA C-terminal/MbhD" evidence="9">
    <location>
        <begin position="9"/>
        <end position="74"/>
    </location>
</feature>
<dbReference type="RefSeq" id="WP_201082049.1">
    <property type="nucleotide sequence ID" value="NZ_CP067421.1"/>
</dbReference>
<sequence>MMLDLVLCALILITALAAIAGTQVFRSIVFFVVYGLLVAVAWVRLGAIDVALAEGAIGAGLTGVLLLSASGRLPAWRGAQPVRPLAALLAAGLSATLAWAWFVTPEAPGLTADVAERLSETGVGNPVTAVLLNYRAWDTLLESIVLLAALAGVWMLGRDADWANPLGLRQHAREGGTMATLGRFLPPVGLLVGVYLVWAGADQPGGAFQGGTVLAAMGILAAMAGRLDPPRVDRPAWRVGLVIGPGVFLLTGIAMLAAGLGFLTYPQAFAKPIIVGIEIFLTLSIAVTLGLLVLGPPGERPGGAEGRRC</sequence>
<evidence type="ECO:0000256" key="7">
    <source>
        <dbReference type="SAM" id="Phobius"/>
    </source>
</evidence>